<name>T1I8E2_RHOPR</name>
<accession>T1I8E2</accession>
<dbReference type="Proteomes" id="UP000015103">
    <property type="component" value="Unassembled WGS sequence"/>
</dbReference>
<evidence type="ECO:0000256" key="1">
    <source>
        <dbReference type="SAM" id="MobiDB-lite"/>
    </source>
</evidence>
<dbReference type="AlphaFoldDB" id="T1I8E2"/>
<keyword evidence="3" id="KW-1185">Reference proteome</keyword>
<organism evidence="2 3">
    <name type="scientific">Rhodnius prolixus</name>
    <name type="common">Triatomid bug</name>
    <dbReference type="NCBI Taxonomy" id="13249"/>
    <lineage>
        <taxon>Eukaryota</taxon>
        <taxon>Metazoa</taxon>
        <taxon>Ecdysozoa</taxon>
        <taxon>Arthropoda</taxon>
        <taxon>Hexapoda</taxon>
        <taxon>Insecta</taxon>
        <taxon>Pterygota</taxon>
        <taxon>Neoptera</taxon>
        <taxon>Paraneoptera</taxon>
        <taxon>Hemiptera</taxon>
        <taxon>Heteroptera</taxon>
        <taxon>Panheteroptera</taxon>
        <taxon>Cimicomorpha</taxon>
        <taxon>Reduviidae</taxon>
        <taxon>Triatominae</taxon>
        <taxon>Rhodnius</taxon>
    </lineage>
</organism>
<dbReference type="InParanoid" id="T1I8E2"/>
<sequence length="192" mass="21893">MVTSCDKIKNYSPESDVSSFTSTCKLNVSKKIEISPILKTKTNARNYKVEKQVNHVTFLDSEEEDVFEKTSIKCKQRAQDFRFNSKSPSPRKRISRRPKNALRNGLIENEAEVSGEFSGDDSDNSSLDEMDESFINDESHYQAGNDTHVEYLRSIKSPKGGTGKYKIPLEKLRDNMTGVYSQQVEQDTEYVN</sequence>
<dbReference type="EnsemblMetazoa" id="RPRC012564-RA">
    <property type="protein sequence ID" value="RPRC012564-PA"/>
    <property type="gene ID" value="RPRC012564"/>
</dbReference>
<feature type="compositionally biased region" description="Acidic residues" evidence="1">
    <location>
        <begin position="109"/>
        <end position="129"/>
    </location>
</feature>
<proteinExistence type="predicted"/>
<dbReference type="EMBL" id="ACPB03022678">
    <property type="status" value="NOT_ANNOTATED_CDS"/>
    <property type="molecule type" value="Genomic_DNA"/>
</dbReference>
<evidence type="ECO:0000313" key="3">
    <source>
        <dbReference type="Proteomes" id="UP000015103"/>
    </source>
</evidence>
<dbReference type="STRING" id="13249.T1I8E2"/>
<evidence type="ECO:0000313" key="2">
    <source>
        <dbReference type="EnsemblMetazoa" id="RPRC012564-PA"/>
    </source>
</evidence>
<reference evidence="2" key="1">
    <citation type="submission" date="2015-05" db="UniProtKB">
        <authorList>
            <consortium name="EnsemblMetazoa"/>
        </authorList>
    </citation>
    <scope>IDENTIFICATION</scope>
</reference>
<dbReference type="HOGENOM" id="CLU_1418458_0_0_1"/>
<protein>
    <submittedName>
        <fullName evidence="2">Uncharacterized protein</fullName>
    </submittedName>
</protein>
<feature type="compositionally biased region" description="Basic residues" evidence="1">
    <location>
        <begin position="89"/>
        <end position="100"/>
    </location>
</feature>
<dbReference type="VEuPathDB" id="VectorBase:RPRC012564"/>
<feature type="region of interest" description="Disordered" evidence="1">
    <location>
        <begin position="79"/>
        <end position="129"/>
    </location>
</feature>
<dbReference type="EMBL" id="ACPB03022679">
    <property type="status" value="NOT_ANNOTATED_CDS"/>
    <property type="molecule type" value="Genomic_DNA"/>
</dbReference>